<protein>
    <submittedName>
        <fullName evidence="1">Uncharacterized protein</fullName>
    </submittedName>
</protein>
<comment type="caution">
    <text evidence="1">The sequence shown here is derived from an EMBL/GenBank/DDBJ whole genome shotgun (WGS) entry which is preliminary data.</text>
</comment>
<dbReference type="InterPro" id="IPR040256">
    <property type="entry name" value="At4g02000-like"/>
</dbReference>
<proteinExistence type="predicted"/>
<gene>
    <name evidence="1" type="ORF">DCAF_LOCUS11454</name>
</gene>
<keyword evidence="2" id="KW-1185">Reference proteome</keyword>
<dbReference type="AlphaFoldDB" id="A0AAV1RJ50"/>
<dbReference type="EMBL" id="CAWUPB010000994">
    <property type="protein sequence ID" value="CAK7336446.1"/>
    <property type="molecule type" value="Genomic_DNA"/>
</dbReference>
<reference evidence="1 2" key="1">
    <citation type="submission" date="2024-01" db="EMBL/GenBank/DDBJ databases">
        <authorList>
            <person name="Waweru B."/>
        </authorList>
    </citation>
    <scope>NUCLEOTIDE SEQUENCE [LARGE SCALE GENOMIC DNA]</scope>
</reference>
<dbReference type="Proteomes" id="UP001314170">
    <property type="component" value="Unassembled WGS sequence"/>
</dbReference>
<evidence type="ECO:0000313" key="1">
    <source>
        <dbReference type="EMBL" id="CAK7336446.1"/>
    </source>
</evidence>
<organism evidence="1 2">
    <name type="scientific">Dovyalis caffra</name>
    <dbReference type="NCBI Taxonomy" id="77055"/>
    <lineage>
        <taxon>Eukaryota</taxon>
        <taxon>Viridiplantae</taxon>
        <taxon>Streptophyta</taxon>
        <taxon>Embryophyta</taxon>
        <taxon>Tracheophyta</taxon>
        <taxon>Spermatophyta</taxon>
        <taxon>Magnoliopsida</taxon>
        <taxon>eudicotyledons</taxon>
        <taxon>Gunneridae</taxon>
        <taxon>Pentapetalae</taxon>
        <taxon>rosids</taxon>
        <taxon>fabids</taxon>
        <taxon>Malpighiales</taxon>
        <taxon>Salicaceae</taxon>
        <taxon>Flacourtieae</taxon>
        <taxon>Dovyalis</taxon>
    </lineage>
</organism>
<sequence length="173" mass="18549">MELLNRQGLSYIASGIGIPLCMDKATKQQKRLSFAKVCIEVDIAAKLPNSLRAGVGGASFLSMLSIHGNLPTQKQEKWVPKIVNAADQSGMGEAVSTSKDKGALLDTNPFDTLAITELVQNVEDRIMAIESSEANTVIMNSIAEVLNDKVDHDGVEVYDSDKVALESDLPSTS</sequence>
<evidence type="ECO:0000313" key="2">
    <source>
        <dbReference type="Proteomes" id="UP001314170"/>
    </source>
</evidence>
<dbReference type="PANTHER" id="PTHR31286:SF165">
    <property type="entry name" value="DUF4283 DOMAIN-CONTAINING PROTEIN"/>
    <property type="match status" value="1"/>
</dbReference>
<name>A0AAV1RJ50_9ROSI</name>
<accession>A0AAV1RJ50</accession>
<dbReference type="PANTHER" id="PTHR31286">
    <property type="entry name" value="GLYCINE-RICH CELL WALL STRUCTURAL PROTEIN 1.8-LIKE"/>
    <property type="match status" value="1"/>
</dbReference>